<organism evidence="3 4">
    <name type="scientific">Plectus sambesii</name>
    <dbReference type="NCBI Taxonomy" id="2011161"/>
    <lineage>
        <taxon>Eukaryota</taxon>
        <taxon>Metazoa</taxon>
        <taxon>Ecdysozoa</taxon>
        <taxon>Nematoda</taxon>
        <taxon>Chromadorea</taxon>
        <taxon>Plectida</taxon>
        <taxon>Plectina</taxon>
        <taxon>Plectoidea</taxon>
        <taxon>Plectidae</taxon>
        <taxon>Plectus</taxon>
    </lineage>
</organism>
<accession>A0A914WWB5</accession>
<dbReference type="SUPFAM" id="SSF52540">
    <property type="entry name" value="P-loop containing nucleoside triphosphate hydrolases"/>
    <property type="match status" value="3"/>
</dbReference>
<keyword evidence="3" id="KW-1185">Reference proteome</keyword>
<evidence type="ECO:0000256" key="1">
    <source>
        <dbReference type="ARBA" id="ARBA00005429"/>
    </source>
</evidence>
<feature type="domain" description="IRG-type G" evidence="2">
    <location>
        <begin position="403"/>
        <end position="592"/>
    </location>
</feature>
<dbReference type="InterPro" id="IPR027417">
    <property type="entry name" value="P-loop_NTPase"/>
</dbReference>
<dbReference type="WBParaSite" id="PSAMB.scaffold5496size11556.g26806.t1">
    <property type="protein sequence ID" value="PSAMB.scaffold5496size11556.g26806.t1"/>
    <property type="gene ID" value="PSAMB.scaffold5496size11556.g26806"/>
</dbReference>
<dbReference type="GO" id="GO:0016020">
    <property type="term" value="C:membrane"/>
    <property type="evidence" value="ECO:0007669"/>
    <property type="project" value="InterPro"/>
</dbReference>
<feature type="domain" description="IRG-type G" evidence="2">
    <location>
        <begin position="211"/>
        <end position="400"/>
    </location>
</feature>
<dbReference type="InterPro" id="IPR007743">
    <property type="entry name" value="Immunity-related_GTPase-like"/>
</dbReference>
<evidence type="ECO:0000313" key="4">
    <source>
        <dbReference type="WBParaSite" id="PSAMB.scaffold5496size11556.g26806.t1"/>
    </source>
</evidence>
<dbReference type="PANTHER" id="PTHR14143:SF1">
    <property type="entry name" value="IRG-TYPE G DOMAIN-CONTAINING PROTEIN"/>
    <property type="match status" value="1"/>
</dbReference>
<comment type="similarity">
    <text evidence="1">Belongs to the TRAFAC class dynamin-like GTPase superfamily. IRG family.</text>
</comment>
<evidence type="ECO:0000313" key="3">
    <source>
        <dbReference type="Proteomes" id="UP000887566"/>
    </source>
</evidence>
<proteinExistence type="inferred from homology"/>
<dbReference type="GO" id="GO:0005525">
    <property type="term" value="F:GTP binding"/>
    <property type="evidence" value="ECO:0007669"/>
    <property type="project" value="InterPro"/>
</dbReference>
<dbReference type="Gene3D" id="3.40.50.300">
    <property type="entry name" value="P-loop containing nucleotide triphosphate hydrolases"/>
    <property type="match status" value="3"/>
</dbReference>
<feature type="domain" description="IRG-type G" evidence="2">
    <location>
        <begin position="19"/>
        <end position="208"/>
    </location>
</feature>
<evidence type="ECO:0000259" key="2">
    <source>
        <dbReference type="PROSITE" id="PS51716"/>
    </source>
</evidence>
<dbReference type="InterPro" id="IPR030385">
    <property type="entry name" value="G_IRG_dom"/>
</dbReference>
<dbReference type="AlphaFoldDB" id="A0A914WWB5"/>
<reference evidence="4" key="1">
    <citation type="submission" date="2022-11" db="UniProtKB">
        <authorList>
            <consortium name="WormBaseParasite"/>
        </authorList>
    </citation>
    <scope>IDENTIFICATION</scope>
</reference>
<dbReference type="Pfam" id="PF05049">
    <property type="entry name" value="IIGP"/>
    <property type="match status" value="3"/>
</dbReference>
<protein>
    <submittedName>
        <fullName evidence="4">IRG-type G domain-containing protein</fullName>
    </submittedName>
</protein>
<dbReference type="PANTHER" id="PTHR14143">
    <property type="entry name" value="INTERFERON-INDUCIBLE GTPASE FAMILY MEMBER"/>
    <property type="match status" value="1"/>
</dbReference>
<dbReference type="PROSITE" id="PS51716">
    <property type="entry name" value="G_IRG"/>
    <property type="match status" value="3"/>
</dbReference>
<sequence length="596" mass="68329">MAWKCFSRCFCTTSQQSQGPRVIGICGTWKDGKSSLINGLMGITNSDPRAAIVDQSSENTTKRKYKVDEKTMLIELPHTRRLEETPKDYFKNHHLAEFGLLVFVTGELVRKKDIEIASIARQYNIDCIFVRSACDRDLKPISDNAEEQKAKKQRLKQFGLEKFLQDIEKYPTLQGVKCYFVSSCCFYENCNPRDKRAFGLDEDELKEKLLRPRAIGICGTWKGGKSSLINGIRGIANGDPRAAFVDQYSESTMEQEYKIDEKTILVELPHTDQEEESPQDYFKNHYLTQFSLMVFVTGEMVRKKDIEIASIARQNNIDCIFVRSACDRDLKPISDNAEEQKAKKQRLKQFGLEKYLQDIEKYPTLQGVKCYFVSSCCFYENCNPRDKRAFGLDEDELKEKLLRPRAIGICGTWKGGKSSLINGIRGIANGDPRAAFVDPCLESTSEHGYGIDEKTILVELPHTDQLEETPKEYFRNHRLNQFNLLVFVTGQMVRREVTDLASIAIQRNIDCIFVRSACDKDLTPILYDSEEQEAKKQRFKQSGLKKYFQDIEKYSALQGVKCYFVSSSCLYENCNPRDKLAFGLDEDELKEKVLGT</sequence>
<name>A0A914WWB5_9BILA</name>
<dbReference type="Proteomes" id="UP000887566">
    <property type="component" value="Unplaced"/>
</dbReference>